<dbReference type="AlphaFoldDB" id="A0AAD1RPG2"/>
<evidence type="ECO:0000313" key="2">
    <source>
        <dbReference type="EMBL" id="CAH2274377.1"/>
    </source>
</evidence>
<dbReference type="Proteomes" id="UP001295444">
    <property type="component" value="Chromosome 03"/>
</dbReference>
<keyword evidence="3" id="KW-1185">Reference proteome</keyword>
<gene>
    <name evidence="2" type="ORF">PECUL_23A015212</name>
</gene>
<sequence>MCLPPAQEIPTPTKRPETTEGPSENNHTQSKSPSFKVKRLTPAPRATEPERPQTLDYTTEAIATSNRYPATKQTLSRLTIPQRPRYRHTYTSHSNNTADPARTTQIAFPPQLPQRVNRDPTSHCPPRPNCRAHYTSF</sequence>
<name>A0AAD1RPG2_PELCU</name>
<proteinExistence type="predicted"/>
<organism evidence="2 3">
    <name type="scientific">Pelobates cultripes</name>
    <name type="common">Western spadefoot toad</name>
    <dbReference type="NCBI Taxonomy" id="61616"/>
    <lineage>
        <taxon>Eukaryota</taxon>
        <taxon>Metazoa</taxon>
        <taxon>Chordata</taxon>
        <taxon>Craniata</taxon>
        <taxon>Vertebrata</taxon>
        <taxon>Euteleostomi</taxon>
        <taxon>Amphibia</taxon>
        <taxon>Batrachia</taxon>
        <taxon>Anura</taxon>
        <taxon>Pelobatoidea</taxon>
        <taxon>Pelobatidae</taxon>
        <taxon>Pelobates</taxon>
    </lineage>
</organism>
<protein>
    <submittedName>
        <fullName evidence="2">Uncharacterized protein</fullName>
    </submittedName>
</protein>
<feature type="compositionally biased region" description="Polar residues" evidence="1">
    <location>
        <begin position="55"/>
        <end position="77"/>
    </location>
</feature>
<feature type="region of interest" description="Disordered" evidence="1">
    <location>
        <begin position="1"/>
        <end position="77"/>
    </location>
</feature>
<feature type="compositionally biased region" description="Polar residues" evidence="1">
    <location>
        <begin position="20"/>
        <end position="33"/>
    </location>
</feature>
<accession>A0AAD1RPG2</accession>
<evidence type="ECO:0000256" key="1">
    <source>
        <dbReference type="SAM" id="MobiDB-lite"/>
    </source>
</evidence>
<dbReference type="EMBL" id="OW240914">
    <property type="protein sequence ID" value="CAH2274377.1"/>
    <property type="molecule type" value="Genomic_DNA"/>
</dbReference>
<reference evidence="2" key="1">
    <citation type="submission" date="2022-03" db="EMBL/GenBank/DDBJ databases">
        <authorList>
            <person name="Alioto T."/>
            <person name="Alioto T."/>
            <person name="Gomez Garrido J."/>
        </authorList>
    </citation>
    <scope>NUCLEOTIDE SEQUENCE</scope>
</reference>
<evidence type="ECO:0000313" key="3">
    <source>
        <dbReference type="Proteomes" id="UP001295444"/>
    </source>
</evidence>